<dbReference type="OrthoDB" id="66964at2759"/>
<sequence length="337" mass="37291">MFPPVDERVLRDNPEFAKMYGVLASSLLNLDGSSRYHESVAERDSIKQALSNARIIHAKKCLLEEAIDSTSMAQSSNMTSAEPDAQASKSDSLADLIVLLPLLLDEKQPVDPGVADLILSSPPFTDIRALLPDLGKSISASLQASVLNTARIVHPSTDPSFLHRHISSLPSDLSSPCKDLLEAQTTLLRKRLEVQVLLTELLHIFTDSLAMLIQSLETKHGLALRNLELRALSISLDAQQVEVDAKATLARLTKEMYSPETIAALENYSSHLRDAQVRTAERVRCVQAELAGYGVGTNANNARERKMRDLAQKYRETENHVEEVKRDLDRLDQRAPL</sequence>
<accession>A0A166VI96</accession>
<organism evidence="2 3">
    <name type="scientific">Moelleriella libera RCEF 2490</name>
    <dbReference type="NCBI Taxonomy" id="1081109"/>
    <lineage>
        <taxon>Eukaryota</taxon>
        <taxon>Fungi</taxon>
        <taxon>Dikarya</taxon>
        <taxon>Ascomycota</taxon>
        <taxon>Pezizomycotina</taxon>
        <taxon>Sordariomycetes</taxon>
        <taxon>Hypocreomycetidae</taxon>
        <taxon>Hypocreales</taxon>
        <taxon>Clavicipitaceae</taxon>
        <taxon>Moelleriella</taxon>
    </lineage>
</organism>
<evidence type="ECO:0000256" key="1">
    <source>
        <dbReference type="SAM" id="Coils"/>
    </source>
</evidence>
<comment type="caution">
    <text evidence="2">The sequence shown here is derived from an EMBL/GenBank/DDBJ whole genome shotgun (WGS) entry which is preliminary data.</text>
</comment>
<protein>
    <recommendedName>
        <fullName evidence="4">HAUS augmin-like complex subunit 4</fullName>
    </recommendedName>
</protein>
<dbReference type="STRING" id="1081109.A0A166VI96"/>
<evidence type="ECO:0000313" key="3">
    <source>
        <dbReference type="Proteomes" id="UP000078544"/>
    </source>
</evidence>
<keyword evidence="1" id="KW-0175">Coiled coil</keyword>
<feature type="coiled-coil region" evidence="1">
    <location>
        <begin position="300"/>
        <end position="334"/>
    </location>
</feature>
<dbReference type="AlphaFoldDB" id="A0A166VI96"/>
<keyword evidence="3" id="KW-1185">Reference proteome</keyword>
<gene>
    <name evidence="2" type="ORF">AAL_01158</name>
</gene>
<name>A0A166VI96_9HYPO</name>
<proteinExistence type="predicted"/>
<dbReference type="EMBL" id="AZGY01000001">
    <property type="protein sequence ID" value="OAA33693.1"/>
    <property type="molecule type" value="Genomic_DNA"/>
</dbReference>
<reference evidence="2 3" key="1">
    <citation type="journal article" date="2016" name="Genome Biol. Evol.">
        <title>Divergent and convergent evolution of fungal pathogenicity.</title>
        <authorList>
            <person name="Shang Y."/>
            <person name="Xiao G."/>
            <person name="Zheng P."/>
            <person name="Cen K."/>
            <person name="Zhan S."/>
            <person name="Wang C."/>
        </authorList>
    </citation>
    <scope>NUCLEOTIDE SEQUENCE [LARGE SCALE GENOMIC DNA]</scope>
    <source>
        <strain evidence="2 3">RCEF 2490</strain>
    </source>
</reference>
<evidence type="ECO:0008006" key="4">
    <source>
        <dbReference type="Google" id="ProtNLM"/>
    </source>
</evidence>
<dbReference type="Proteomes" id="UP000078544">
    <property type="component" value="Unassembled WGS sequence"/>
</dbReference>
<evidence type="ECO:0000313" key="2">
    <source>
        <dbReference type="EMBL" id="OAA33693.1"/>
    </source>
</evidence>